<feature type="region of interest" description="Disordered" evidence="1">
    <location>
        <begin position="255"/>
        <end position="281"/>
    </location>
</feature>
<reference evidence="2" key="1">
    <citation type="submission" date="2020-11" db="EMBL/GenBank/DDBJ databases">
        <authorList>
            <consortium name="DOE Joint Genome Institute"/>
            <person name="Ahrendt S."/>
            <person name="Riley R."/>
            <person name="Andreopoulos W."/>
            <person name="Labutti K."/>
            <person name="Pangilinan J."/>
            <person name="Ruiz-Duenas F.J."/>
            <person name="Barrasa J.M."/>
            <person name="Sanchez-Garcia M."/>
            <person name="Camarero S."/>
            <person name="Miyauchi S."/>
            <person name="Serrano A."/>
            <person name="Linde D."/>
            <person name="Babiker R."/>
            <person name="Drula E."/>
            <person name="Ayuso-Fernandez I."/>
            <person name="Pacheco R."/>
            <person name="Padilla G."/>
            <person name="Ferreira P."/>
            <person name="Barriuso J."/>
            <person name="Kellner H."/>
            <person name="Castanera R."/>
            <person name="Alfaro M."/>
            <person name="Ramirez L."/>
            <person name="Pisabarro A.G."/>
            <person name="Kuo A."/>
            <person name="Tritt A."/>
            <person name="Lipzen A."/>
            <person name="He G."/>
            <person name="Yan M."/>
            <person name="Ng V."/>
            <person name="Cullen D."/>
            <person name="Martin F."/>
            <person name="Rosso M.-N."/>
            <person name="Henrissat B."/>
            <person name="Hibbett D."/>
            <person name="Martinez A.T."/>
            <person name="Grigoriev I.V."/>
        </authorList>
    </citation>
    <scope>NUCLEOTIDE SEQUENCE</scope>
    <source>
        <strain evidence="2">CIRM-BRFM 674</strain>
    </source>
</reference>
<feature type="compositionally biased region" description="Polar residues" evidence="1">
    <location>
        <begin position="502"/>
        <end position="520"/>
    </location>
</feature>
<evidence type="ECO:0000313" key="3">
    <source>
        <dbReference type="Proteomes" id="UP000807469"/>
    </source>
</evidence>
<feature type="region of interest" description="Disordered" evidence="1">
    <location>
        <begin position="1"/>
        <end position="140"/>
    </location>
</feature>
<feature type="compositionally biased region" description="Basic residues" evidence="1">
    <location>
        <begin position="685"/>
        <end position="694"/>
    </location>
</feature>
<evidence type="ECO:0000256" key="1">
    <source>
        <dbReference type="SAM" id="MobiDB-lite"/>
    </source>
</evidence>
<feature type="region of interest" description="Disordered" evidence="1">
    <location>
        <begin position="641"/>
        <end position="664"/>
    </location>
</feature>
<feature type="compositionally biased region" description="Low complexity" evidence="1">
    <location>
        <begin position="398"/>
        <end position="417"/>
    </location>
</feature>
<protein>
    <submittedName>
        <fullName evidence="2">Uncharacterized protein</fullName>
    </submittedName>
</protein>
<feature type="compositionally biased region" description="Polar residues" evidence="1">
    <location>
        <begin position="96"/>
        <end position="105"/>
    </location>
</feature>
<gene>
    <name evidence="2" type="ORF">BDN70DRAFT_991740</name>
</gene>
<feature type="compositionally biased region" description="Low complexity" evidence="1">
    <location>
        <begin position="701"/>
        <end position="712"/>
    </location>
</feature>
<dbReference type="AlphaFoldDB" id="A0A9P5Z8X7"/>
<keyword evidence="3" id="KW-1185">Reference proteome</keyword>
<name>A0A9P5Z8X7_9AGAR</name>
<feature type="compositionally biased region" description="Polar residues" evidence="1">
    <location>
        <begin position="746"/>
        <end position="757"/>
    </location>
</feature>
<feature type="compositionally biased region" description="Basic and acidic residues" evidence="1">
    <location>
        <begin position="476"/>
        <end position="492"/>
    </location>
</feature>
<sequence length="922" mass="98946">MLSSFASFLPSALHLNPSPELPRPTVNPDTEDEDEREPNPPPRTSESEAHQGKGKEKDKTANETFIFVRPPPSKSNHPLNLQVQLVPPNAKPPTGVVSSSNADGMSTTPTSATSSRSSSDGMSLARTSSGRSESSSSNIYSASTASFTSVASSTASSTTRRNIIPLYNLQAHNVMTNVIVDAGTDAKIAKFQRRGIELIDLAFLEPVEVWGEKDKERDARRESMRISVDEMGAIIANLGSRGSIKSARLGGSFLQPNAGSRPVTPSAASSAASLHSNSHSNLKANAKPELVTVKAPAPLFGGQSEITPSISTTPTPTVIPNPPKRNIFNKLFKKNSAAATSPTGMSGSETSSMNSFGAFSLHPAPVTNKIFARDKDSDRRRARGPPPALPLLQPPTSPTSTSSQQTTPTAPQTPRAQAHVEPVSPTPTIAPSKEKTHGRNASLTSAITTPFKTTLRNNRNRLSAVVHGNIGGGPAESDRESTSSRTKDERRLLVPPPRDASPNPSMTRSNRSQQSLTSSAAHGIEYSEGAAGNQGYPLMLTQSQTRDELTNLKQQQLQLRPPILGIQPTFVSSVPSSGAPSASGMTSPLVAVLGPRVENPENVLHGQRALMYVWLVRRWLKRRPSAFGDAGIFGRGAKSLQPPNLANGGHSQENSGSAGPPPLLYGGVEVRFEWKRARGKERGSKSVRRSRRSRGGGADDGGAAESDDGGSVRNRDRTRDRTREREAAPLDGRERVKIEERRQKRMSTGSFSTTTASEEGDGSLGGRRLHREMTVDEGDESDPEDSETPWVCTLKIRRSAAAANNPSNAPQVLRVKVGTLSPTPHHPKVVAMLKVPFPLPDVEVERMGVIRRKGFPIPGEQPPTPQMGSFEDHPREPYNGITLTAEEIKDMVCSTGLWLVVREGFGGVGRVSRKGDGWRLRG</sequence>
<feature type="compositionally biased region" description="Basic and acidic residues" evidence="1">
    <location>
        <begin position="45"/>
        <end position="61"/>
    </location>
</feature>
<feature type="compositionally biased region" description="Pro residues" evidence="1">
    <location>
        <begin position="384"/>
        <end position="397"/>
    </location>
</feature>
<feature type="compositionally biased region" description="Polar residues" evidence="1">
    <location>
        <begin position="641"/>
        <end position="657"/>
    </location>
</feature>
<feature type="compositionally biased region" description="Low complexity" evidence="1">
    <location>
        <begin position="106"/>
        <end position="140"/>
    </location>
</feature>
<feature type="compositionally biased region" description="Basic and acidic residues" evidence="1">
    <location>
        <begin position="713"/>
        <end position="742"/>
    </location>
</feature>
<accession>A0A9P5Z8X7</accession>
<organism evidence="2 3">
    <name type="scientific">Pholiota conissans</name>
    <dbReference type="NCBI Taxonomy" id="109636"/>
    <lineage>
        <taxon>Eukaryota</taxon>
        <taxon>Fungi</taxon>
        <taxon>Dikarya</taxon>
        <taxon>Basidiomycota</taxon>
        <taxon>Agaricomycotina</taxon>
        <taxon>Agaricomycetes</taxon>
        <taxon>Agaricomycetidae</taxon>
        <taxon>Agaricales</taxon>
        <taxon>Agaricineae</taxon>
        <taxon>Strophariaceae</taxon>
        <taxon>Pholiota</taxon>
    </lineage>
</organism>
<feature type="region of interest" description="Disordered" evidence="1">
    <location>
        <begin position="304"/>
        <end position="326"/>
    </location>
</feature>
<feature type="compositionally biased region" description="Polar residues" evidence="1">
    <location>
        <begin position="439"/>
        <end position="461"/>
    </location>
</feature>
<dbReference type="EMBL" id="MU155176">
    <property type="protein sequence ID" value="KAF9481576.1"/>
    <property type="molecule type" value="Genomic_DNA"/>
</dbReference>
<feature type="compositionally biased region" description="Low complexity" evidence="1">
    <location>
        <begin position="266"/>
        <end position="281"/>
    </location>
</feature>
<feature type="compositionally biased region" description="Low complexity" evidence="1">
    <location>
        <begin position="1"/>
        <end position="15"/>
    </location>
</feature>
<dbReference type="OrthoDB" id="2590746at2759"/>
<comment type="caution">
    <text evidence="2">The sequence shown here is derived from an EMBL/GenBank/DDBJ whole genome shotgun (WGS) entry which is preliminary data.</text>
</comment>
<feature type="region of interest" description="Disordered" evidence="1">
    <location>
        <begin position="677"/>
        <end position="769"/>
    </location>
</feature>
<feature type="region of interest" description="Disordered" evidence="1">
    <location>
        <begin position="372"/>
        <end position="520"/>
    </location>
</feature>
<feature type="compositionally biased region" description="Low complexity" evidence="1">
    <location>
        <begin position="304"/>
        <end position="316"/>
    </location>
</feature>
<feature type="compositionally biased region" description="Polar residues" evidence="1">
    <location>
        <begin position="74"/>
        <end position="83"/>
    </location>
</feature>
<dbReference type="Proteomes" id="UP000807469">
    <property type="component" value="Unassembled WGS sequence"/>
</dbReference>
<proteinExistence type="predicted"/>
<evidence type="ECO:0000313" key="2">
    <source>
        <dbReference type="EMBL" id="KAF9481576.1"/>
    </source>
</evidence>